<keyword evidence="1" id="KW-1133">Transmembrane helix</keyword>
<sequence length="349" mass="39557">MRRKETLEKICAIIFACILAILCFPGQQAYATENSSFSVKAILPDNQASSVTYFDLQMNPKQKQTLKVEITNHSKEEITVNCVANTAVTNEMGYVDYSIPNTKPDKTLKYPFADIVKESVSDVTLKPNETKIWTAAIQMPAENYDGIILGGLHFQEKKEEDKEKESSENDVQIKNEYAYVIGVKLTEKTTVVKPELELNQIKPATRNYRNVVEMNLQNTKATLVGGLALDAKIYKKGSGKVLHESKRTDLSMAPNSNFNYSVDWENQELKPGKYKVHLVAKNKEDKWEWTKEFTISSDQAKKANKAALGLEKDYTWMYIVGGVLLFILLIITTYFVGKRAAKKKQENEK</sequence>
<dbReference type="InterPro" id="IPR021759">
    <property type="entry name" value="WxLIP_HBD"/>
</dbReference>
<comment type="caution">
    <text evidence="4">The sequence shown here is derived from an EMBL/GenBank/DDBJ whole genome shotgun (WGS) entry which is preliminary data.</text>
</comment>
<protein>
    <submittedName>
        <fullName evidence="4">DUF916 and DUF3324 domain-containing protein</fullName>
    </submittedName>
</protein>
<proteinExistence type="predicted"/>
<organism evidence="4">
    <name type="scientific">Listeria monocytogenes</name>
    <dbReference type="NCBI Taxonomy" id="1639"/>
    <lineage>
        <taxon>Bacteria</taxon>
        <taxon>Bacillati</taxon>
        <taxon>Bacillota</taxon>
        <taxon>Bacilli</taxon>
        <taxon>Bacillales</taxon>
        <taxon>Listeriaceae</taxon>
        <taxon>Listeria</taxon>
    </lineage>
</organism>
<reference evidence="4" key="1">
    <citation type="submission" date="2019-09" db="EMBL/GenBank/DDBJ databases">
        <authorList>
            <consortium name="PulseNet: The National Subtyping Network for Foodborne Disease Surveillance"/>
            <person name="Tarr C.L."/>
            <person name="Trees E."/>
            <person name="Katz L.S."/>
            <person name="Carleton-Romer H.A."/>
            <person name="Stroika S."/>
            <person name="Kucerova Z."/>
            <person name="Roache K.F."/>
            <person name="Sabol A.L."/>
            <person name="Besser J."/>
            <person name="Gerner-Smidt P."/>
        </authorList>
    </citation>
    <scope>NUCLEOTIDE SEQUENCE</scope>
    <source>
        <strain evidence="4">PNUSAL005635</strain>
    </source>
</reference>
<evidence type="ECO:0000313" key="4">
    <source>
        <dbReference type="EMBL" id="ECR5204482.1"/>
    </source>
</evidence>
<feature type="domain" description="WxL Interacting Protein host binding" evidence="3">
    <location>
        <begin position="169"/>
        <end position="305"/>
    </location>
</feature>
<keyword evidence="1" id="KW-0472">Membrane</keyword>
<dbReference type="Pfam" id="PF11797">
    <property type="entry name" value="WxLIP_HBD"/>
    <property type="match status" value="1"/>
</dbReference>
<dbReference type="Pfam" id="PF06030">
    <property type="entry name" value="WxLIP_PGBD"/>
    <property type="match status" value="1"/>
</dbReference>
<dbReference type="EMBL" id="AAKGLO010000001">
    <property type="protein sequence ID" value="ECR5204482.1"/>
    <property type="molecule type" value="Genomic_DNA"/>
</dbReference>
<evidence type="ECO:0000259" key="3">
    <source>
        <dbReference type="Pfam" id="PF11797"/>
    </source>
</evidence>
<feature type="transmembrane region" description="Helical" evidence="1">
    <location>
        <begin position="316"/>
        <end position="336"/>
    </location>
</feature>
<keyword evidence="1" id="KW-0812">Transmembrane</keyword>
<evidence type="ECO:0000259" key="2">
    <source>
        <dbReference type="Pfam" id="PF06030"/>
    </source>
</evidence>
<name>A0A5Z2LDW7_LISMN</name>
<evidence type="ECO:0000256" key="1">
    <source>
        <dbReference type="SAM" id="Phobius"/>
    </source>
</evidence>
<feature type="domain" description="WxL Interacting Protein peptidoglycan binding" evidence="2">
    <location>
        <begin position="37"/>
        <end position="156"/>
    </location>
</feature>
<dbReference type="AlphaFoldDB" id="A0A5Z2LDW7"/>
<gene>
    <name evidence="4" type="ORF">F1G35_05805</name>
</gene>
<accession>A0A5Z2LDW7</accession>
<dbReference type="InterPro" id="IPR010317">
    <property type="entry name" value="WxLIP_PGBD"/>
</dbReference>